<evidence type="ECO:0000313" key="2">
    <source>
        <dbReference type="EMBL" id="CAE7783081.1"/>
    </source>
</evidence>
<feature type="transmembrane region" description="Helical" evidence="1">
    <location>
        <begin position="56"/>
        <end position="75"/>
    </location>
</feature>
<dbReference type="AlphaFoldDB" id="A0A812YHV0"/>
<protein>
    <submittedName>
        <fullName evidence="2">Uncharacterized protein</fullName>
    </submittedName>
</protein>
<evidence type="ECO:0000256" key="1">
    <source>
        <dbReference type="SAM" id="Phobius"/>
    </source>
</evidence>
<keyword evidence="1" id="KW-0472">Membrane</keyword>
<accession>A0A812YHV0</accession>
<organism evidence="2 3">
    <name type="scientific">Symbiodinium necroappetens</name>
    <dbReference type="NCBI Taxonomy" id="1628268"/>
    <lineage>
        <taxon>Eukaryota</taxon>
        <taxon>Sar</taxon>
        <taxon>Alveolata</taxon>
        <taxon>Dinophyceae</taxon>
        <taxon>Suessiales</taxon>
        <taxon>Symbiodiniaceae</taxon>
        <taxon>Symbiodinium</taxon>
    </lineage>
</organism>
<feature type="non-terminal residue" evidence="2">
    <location>
        <position position="1"/>
    </location>
</feature>
<dbReference type="EMBL" id="CAJNJA010042343">
    <property type="protein sequence ID" value="CAE7783081.1"/>
    <property type="molecule type" value="Genomic_DNA"/>
</dbReference>
<keyword evidence="3" id="KW-1185">Reference proteome</keyword>
<feature type="non-terminal residue" evidence="2">
    <location>
        <position position="89"/>
    </location>
</feature>
<evidence type="ECO:0000313" key="3">
    <source>
        <dbReference type="Proteomes" id="UP000601435"/>
    </source>
</evidence>
<feature type="transmembrane region" description="Helical" evidence="1">
    <location>
        <begin position="16"/>
        <end position="35"/>
    </location>
</feature>
<name>A0A812YHV0_9DINO</name>
<gene>
    <name evidence="2" type="ORF">SNEC2469_LOCUS22958</name>
</gene>
<proteinExistence type="predicted"/>
<keyword evidence="1" id="KW-1133">Transmembrane helix</keyword>
<sequence>VALFADDVPAVPHLCLYYRCTLVVMFVETLLLHYFRDYLRTLLVVPLKTPLLNYPLLMLVLASDSFLTLVAPTLLELVTVLGRPRELLG</sequence>
<keyword evidence="1" id="KW-0812">Transmembrane</keyword>
<comment type="caution">
    <text evidence="2">The sequence shown here is derived from an EMBL/GenBank/DDBJ whole genome shotgun (WGS) entry which is preliminary data.</text>
</comment>
<reference evidence="2" key="1">
    <citation type="submission" date="2021-02" db="EMBL/GenBank/DDBJ databases">
        <authorList>
            <person name="Dougan E. K."/>
            <person name="Rhodes N."/>
            <person name="Thang M."/>
            <person name="Chan C."/>
        </authorList>
    </citation>
    <scope>NUCLEOTIDE SEQUENCE</scope>
</reference>
<dbReference type="Proteomes" id="UP000601435">
    <property type="component" value="Unassembled WGS sequence"/>
</dbReference>